<dbReference type="OrthoDB" id="1470350at2759"/>
<evidence type="ECO:0000313" key="8">
    <source>
        <dbReference type="Proteomes" id="UP000247498"/>
    </source>
</evidence>
<keyword evidence="8" id="KW-1185">Reference proteome</keyword>
<keyword evidence="3" id="KW-0560">Oxidoreductase</keyword>
<dbReference type="Pfam" id="PF03063">
    <property type="entry name" value="Prismane"/>
    <property type="match status" value="1"/>
</dbReference>
<organism evidence="7 8">
    <name type="scientific">Raphidocelis subcapitata</name>
    <dbReference type="NCBI Taxonomy" id="307507"/>
    <lineage>
        <taxon>Eukaryota</taxon>
        <taxon>Viridiplantae</taxon>
        <taxon>Chlorophyta</taxon>
        <taxon>core chlorophytes</taxon>
        <taxon>Chlorophyceae</taxon>
        <taxon>CS clade</taxon>
        <taxon>Sphaeropleales</taxon>
        <taxon>Selenastraceae</taxon>
        <taxon>Raphidocelis</taxon>
    </lineage>
</organism>
<keyword evidence="4" id="KW-0408">Iron</keyword>
<keyword evidence="1" id="KW-0963">Cytoplasm</keyword>
<keyword evidence="2" id="KW-0479">Metal-binding</keyword>
<evidence type="ECO:0000256" key="5">
    <source>
        <dbReference type="ARBA" id="ARBA00023014"/>
    </source>
</evidence>
<dbReference type="GO" id="GO:0004601">
    <property type="term" value="F:peroxidase activity"/>
    <property type="evidence" value="ECO:0007669"/>
    <property type="project" value="TreeGrafter"/>
</dbReference>
<dbReference type="AlphaFoldDB" id="A0A2V0PQ31"/>
<protein>
    <submittedName>
        <fullName evidence="7">Hydroxylamine reductase</fullName>
    </submittedName>
</protein>
<dbReference type="SUPFAM" id="SSF56821">
    <property type="entry name" value="Prismane protein-like"/>
    <property type="match status" value="1"/>
</dbReference>
<accession>A0A2V0PQ31</accession>
<dbReference type="PANTHER" id="PTHR30109:SF0">
    <property type="entry name" value="HYDROXYLAMINE REDUCTASE"/>
    <property type="match status" value="1"/>
</dbReference>
<name>A0A2V0PQ31_9CHLO</name>
<dbReference type="NCBIfam" id="NF003658">
    <property type="entry name" value="PRK05290.1"/>
    <property type="match status" value="1"/>
</dbReference>
<dbReference type="GO" id="GO:0051536">
    <property type="term" value="F:iron-sulfur cluster binding"/>
    <property type="evidence" value="ECO:0007669"/>
    <property type="project" value="UniProtKB-KW"/>
</dbReference>
<gene>
    <name evidence="7" type="ORF">Rsub_12086</name>
</gene>
<evidence type="ECO:0000256" key="4">
    <source>
        <dbReference type="ARBA" id="ARBA00023004"/>
    </source>
</evidence>
<dbReference type="GO" id="GO:0050418">
    <property type="term" value="F:hydroxylamine reductase activity"/>
    <property type="evidence" value="ECO:0007669"/>
    <property type="project" value="TreeGrafter"/>
</dbReference>
<feature type="compositionally biased region" description="Low complexity" evidence="6">
    <location>
        <begin position="33"/>
        <end position="46"/>
    </location>
</feature>
<dbReference type="InterPro" id="IPR010048">
    <property type="entry name" value="Hydroxylam_reduct"/>
</dbReference>
<dbReference type="GO" id="GO:0042542">
    <property type="term" value="P:response to hydrogen peroxide"/>
    <property type="evidence" value="ECO:0007669"/>
    <property type="project" value="TreeGrafter"/>
</dbReference>
<evidence type="ECO:0000313" key="7">
    <source>
        <dbReference type="EMBL" id="GBF99305.1"/>
    </source>
</evidence>
<sequence>MRALNSPAAGRTARVHRYGSTSIAAVPPRPLRQPRGAAAPRPQPLRFTRAPDHAPSDSEAANDMFCFQCEQTLHGTGCTSVPAGVCGKTVDVANLQDLLTFQLKGLCSWAHFAHGKGLATPDADSFVKAAIFSTLTNVNFDPERFRDYCTRADELARGLKAQLRAAGVEGGPAAEPLPWFDEHHPVDFSLRAALGTDAPTLEALEAFAPKVSLLARRGLMGADAATLLGLHELVAYGLRGVAAYAHHAEMLGQVDPSLDDVFEETMAFLASPASQDPGAVLGVAMRLGEANFRTMALLDRGHTTRFGHPEPSPVRLTPVVGKAILVSGHDMQDLHDLLVQTEGTGLNVYTHGEMLPAHGYPGLKKFKHLVGNYGGAWYKQKEFGEFPGAILMTTNCIMPPAAQYADRIFTTGEVGVQGSPHIHTKDYGPLIERAKQLPGFTYEPPEPKFVTTGFGHEATLGAASLVLDAIKAGELSHIFLVGGCDAPEPSRKYYTEVVKGLPRDTIVLTLGCGKYRFYDQDLGTLPNGLPRLLDMGQCNDAYSALVVATELAKALGTDVNALPLSLDISWFEQKAVAVLLTLLHLGVKNIRLGPNLPAFLTPEATALLVEAFNIMPADTKSPAAEVERMMAGIGEVGRGR</sequence>
<dbReference type="Gene3D" id="3.40.50.2030">
    <property type="match status" value="2"/>
</dbReference>
<dbReference type="GO" id="GO:0005737">
    <property type="term" value="C:cytoplasm"/>
    <property type="evidence" value="ECO:0007669"/>
    <property type="project" value="InterPro"/>
</dbReference>
<dbReference type="GO" id="GO:0046872">
    <property type="term" value="F:metal ion binding"/>
    <property type="evidence" value="ECO:0007669"/>
    <property type="project" value="UniProtKB-KW"/>
</dbReference>
<dbReference type="PANTHER" id="PTHR30109">
    <property type="entry name" value="HYDROXYLAMINE REDUCTASE"/>
    <property type="match status" value="1"/>
</dbReference>
<dbReference type="Proteomes" id="UP000247498">
    <property type="component" value="Unassembled WGS sequence"/>
</dbReference>
<evidence type="ECO:0000256" key="3">
    <source>
        <dbReference type="ARBA" id="ARBA00023002"/>
    </source>
</evidence>
<evidence type="ECO:0000256" key="1">
    <source>
        <dbReference type="ARBA" id="ARBA00022490"/>
    </source>
</evidence>
<dbReference type="InterPro" id="IPR011254">
    <property type="entry name" value="Prismane-like_sf"/>
</dbReference>
<keyword evidence="5" id="KW-0411">Iron-sulfur</keyword>
<dbReference type="InterPro" id="IPR016099">
    <property type="entry name" value="Prismane-like_a/b-sand"/>
</dbReference>
<dbReference type="STRING" id="307507.A0A2V0PQ31"/>
<dbReference type="Gene3D" id="1.20.1270.20">
    <property type="match status" value="2"/>
</dbReference>
<dbReference type="InterPro" id="IPR004137">
    <property type="entry name" value="HCP/CODH"/>
</dbReference>
<dbReference type="InParanoid" id="A0A2V0PQ31"/>
<dbReference type="HAMAP" id="MF_00069">
    <property type="entry name" value="Hydroxylam_reduct"/>
    <property type="match status" value="1"/>
</dbReference>
<dbReference type="InterPro" id="IPR016100">
    <property type="entry name" value="Prismane_a-bundle"/>
</dbReference>
<evidence type="ECO:0000256" key="6">
    <source>
        <dbReference type="SAM" id="MobiDB-lite"/>
    </source>
</evidence>
<feature type="region of interest" description="Disordered" evidence="6">
    <location>
        <begin position="1"/>
        <end position="56"/>
    </location>
</feature>
<dbReference type="EMBL" id="BDRX01000153">
    <property type="protein sequence ID" value="GBF99305.1"/>
    <property type="molecule type" value="Genomic_DNA"/>
</dbReference>
<comment type="caution">
    <text evidence="7">The sequence shown here is derived from an EMBL/GenBank/DDBJ whole genome shotgun (WGS) entry which is preliminary data.</text>
</comment>
<evidence type="ECO:0000256" key="2">
    <source>
        <dbReference type="ARBA" id="ARBA00022723"/>
    </source>
</evidence>
<reference evidence="7 8" key="1">
    <citation type="journal article" date="2018" name="Sci. Rep.">
        <title>Raphidocelis subcapitata (=Pseudokirchneriella subcapitata) provides an insight into genome evolution and environmental adaptations in the Sphaeropleales.</title>
        <authorList>
            <person name="Suzuki S."/>
            <person name="Yamaguchi H."/>
            <person name="Nakajima N."/>
            <person name="Kawachi M."/>
        </authorList>
    </citation>
    <scope>NUCLEOTIDE SEQUENCE [LARGE SCALE GENOMIC DNA]</scope>
    <source>
        <strain evidence="7 8">NIES-35</strain>
    </source>
</reference>
<dbReference type="NCBIfam" id="TIGR01703">
    <property type="entry name" value="hybrid_clust"/>
    <property type="match status" value="1"/>
</dbReference>
<proteinExistence type="inferred from homology"/>